<comment type="caution">
    <text evidence="1">The sequence shown here is derived from an EMBL/GenBank/DDBJ whole genome shotgun (WGS) entry which is preliminary data.</text>
</comment>
<dbReference type="Proteomes" id="UP000559256">
    <property type="component" value="Unassembled WGS sequence"/>
</dbReference>
<accession>A0A8H5G8I0</accession>
<dbReference type="EMBL" id="JAACJM010000043">
    <property type="protein sequence ID" value="KAF5360304.1"/>
    <property type="molecule type" value="Genomic_DNA"/>
</dbReference>
<evidence type="ECO:0000313" key="1">
    <source>
        <dbReference type="EMBL" id="KAF5360304.1"/>
    </source>
</evidence>
<protein>
    <submittedName>
        <fullName evidence="1">Uncharacterized protein</fullName>
    </submittedName>
</protein>
<sequence>MPSADHRNRDPKSDTMAAAYQHFRRPIPTAIDPDNRSRDIQRAVSYLHILGDLPVHVRQEASLRRATAIDYEKNWPFVWSRTRTLLKQCVIQNEPTTAKGMDFRDMFPKIVSFHSASTTWCDLDHMSTLSLMQSTPDLFPLMIQTWKFCVDHEHPYLTINFLLFNLSFNLSKADASLFSQHCNLISRPEVVKPLLSYIRTEARRKDIMKSGPLEYAFMIISTLTQASRKCMDVLIAYDTLDCLA</sequence>
<reference evidence="1 2" key="1">
    <citation type="journal article" date="2020" name="ISME J.">
        <title>Uncovering the hidden diversity of litter-decomposition mechanisms in mushroom-forming fungi.</title>
        <authorList>
            <person name="Floudas D."/>
            <person name="Bentzer J."/>
            <person name="Ahren D."/>
            <person name="Johansson T."/>
            <person name="Persson P."/>
            <person name="Tunlid A."/>
        </authorList>
    </citation>
    <scope>NUCLEOTIDE SEQUENCE [LARGE SCALE GENOMIC DNA]</scope>
    <source>
        <strain evidence="1 2">CBS 291.85</strain>
    </source>
</reference>
<name>A0A8H5G8I0_9AGAR</name>
<dbReference type="AlphaFoldDB" id="A0A8H5G8I0"/>
<proteinExistence type="predicted"/>
<organism evidence="1 2">
    <name type="scientific">Tetrapyrgos nigripes</name>
    <dbReference type="NCBI Taxonomy" id="182062"/>
    <lineage>
        <taxon>Eukaryota</taxon>
        <taxon>Fungi</taxon>
        <taxon>Dikarya</taxon>
        <taxon>Basidiomycota</taxon>
        <taxon>Agaricomycotina</taxon>
        <taxon>Agaricomycetes</taxon>
        <taxon>Agaricomycetidae</taxon>
        <taxon>Agaricales</taxon>
        <taxon>Marasmiineae</taxon>
        <taxon>Marasmiaceae</taxon>
        <taxon>Tetrapyrgos</taxon>
    </lineage>
</organism>
<evidence type="ECO:0000313" key="2">
    <source>
        <dbReference type="Proteomes" id="UP000559256"/>
    </source>
</evidence>
<keyword evidence="2" id="KW-1185">Reference proteome</keyword>
<gene>
    <name evidence="1" type="ORF">D9758_009105</name>
</gene>